<dbReference type="PANTHER" id="PTHR43798">
    <property type="entry name" value="MONOACYLGLYCEROL LIPASE"/>
    <property type="match status" value="1"/>
</dbReference>
<dbReference type="InterPro" id="IPR050266">
    <property type="entry name" value="AB_hydrolase_sf"/>
</dbReference>
<dbReference type="AlphaFoldDB" id="A0A6N4R0J9"/>
<sequence length="281" mass="30674">MASRTTYRNRIHNDCLSAMPQSTRFEHNAATLRAEPLTEAAGPIRLVWLHGWGQSREALRPLAESLSVLGESWILDLPGHGEAPNPPEPYDPAKYAKLVAAWLMTQPVCPTVILGHSLGFRVAVHMAHQRTQSLMGLVSLAGAGVPRALSAKEKSRRRLIRGAMKLAKLLKPVLGEGLLNTLRQKFGSSDYKNVSEGLRPTFIAVVNDNVTSIAPSVTLPTLLIYGDADTETPPSVGQKFLSLLPQAQLKILPHQTHYTVLAGGRHVVAPLVRDFISTLER</sequence>
<proteinExistence type="predicted"/>
<comment type="caution">
    <text evidence="2">The sequence shown here is derived from an EMBL/GenBank/DDBJ whole genome shotgun (WGS) entry which is preliminary data.</text>
</comment>
<name>A0A6N4R0J9_BLAVI</name>
<evidence type="ECO:0000313" key="2">
    <source>
        <dbReference type="EMBL" id="TKW60898.1"/>
    </source>
</evidence>
<reference evidence="2 3" key="1">
    <citation type="journal article" date="2017" name="Nat. Commun.">
        <title>In situ click chemistry generation of cyclooxygenase-2 inhibitors.</title>
        <authorList>
            <person name="Bhardwaj A."/>
            <person name="Kaur J."/>
            <person name="Wuest M."/>
            <person name="Wuest F."/>
        </authorList>
    </citation>
    <scope>NUCLEOTIDE SEQUENCE [LARGE SCALE GENOMIC DNA]</scope>
    <source>
        <strain evidence="2">S2_018_000_R2_106</strain>
    </source>
</reference>
<dbReference type="InterPro" id="IPR029058">
    <property type="entry name" value="AB_hydrolase_fold"/>
</dbReference>
<organism evidence="2 3">
    <name type="scientific">Blastochloris viridis</name>
    <name type="common">Rhodopseudomonas viridis</name>
    <dbReference type="NCBI Taxonomy" id="1079"/>
    <lineage>
        <taxon>Bacteria</taxon>
        <taxon>Pseudomonadati</taxon>
        <taxon>Pseudomonadota</taxon>
        <taxon>Alphaproteobacteria</taxon>
        <taxon>Hyphomicrobiales</taxon>
        <taxon>Blastochloridaceae</taxon>
        <taxon>Blastochloris</taxon>
    </lineage>
</organism>
<protein>
    <submittedName>
        <fullName evidence="2">Alpha/beta hydrolase</fullName>
    </submittedName>
</protein>
<dbReference type="EMBL" id="VAFM01000002">
    <property type="protein sequence ID" value="TKW60898.1"/>
    <property type="molecule type" value="Genomic_DNA"/>
</dbReference>
<keyword evidence="2" id="KW-0378">Hydrolase</keyword>
<dbReference type="GO" id="GO:0016787">
    <property type="term" value="F:hydrolase activity"/>
    <property type="evidence" value="ECO:0007669"/>
    <property type="project" value="UniProtKB-KW"/>
</dbReference>
<gene>
    <name evidence="2" type="ORF">DI628_08405</name>
</gene>
<dbReference type="SUPFAM" id="SSF53474">
    <property type="entry name" value="alpha/beta-Hydrolases"/>
    <property type="match status" value="1"/>
</dbReference>
<dbReference type="Gene3D" id="3.40.50.1820">
    <property type="entry name" value="alpha/beta hydrolase"/>
    <property type="match status" value="1"/>
</dbReference>
<feature type="domain" description="AB hydrolase-1" evidence="1">
    <location>
        <begin position="46"/>
        <end position="260"/>
    </location>
</feature>
<dbReference type="Proteomes" id="UP000320948">
    <property type="component" value="Unassembled WGS sequence"/>
</dbReference>
<evidence type="ECO:0000259" key="1">
    <source>
        <dbReference type="Pfam" id="PF12697"/>
    </source>
</evidence>
<dbReference type="InterPro" id="IPR000073">
    <property type="entry name" value="AB_hydrolase_1"/>
</dbReference>
<dbReference type="Pfam" id="PF12697">
    <property type="entry name" value="Abhydrolase_6"/>
    <property type="match status" value="1"/>
</dbReference>
<evidence type="ECO:0000313" key="3">
    <source>
        <dbReference type="Proteomes" id="UP000320948"/>
    </source>
</evidence>
<accession>A0A6N4R0J9</accession>